<dbReference type="AlphaFoldDB" id="A0A803LH23"/>
<evidence type="ECO:0000313" key="1">
    <source>
        <dbReference type="EnsemblPlants" id="AUR62013270-RA:cds"/>
    </source>
</evidence>
<dbReference type="EnsemblPlants" id="AUR62013270-RA">
    <property type="protein sequence ID" value="AUR62013270-RA:cds"/>
    <property type="gene ID" value="AUR62013270"/>
</dbReference>
<dbReference type="Gramene" id="AUR62013270-RA">
    <property type="protein sequence ID" value="AUR62013270-RA:cds"/>
    <property type="gene ID" value="AUR62013270"/>
</dbReference>
<organism evidence="1 2">
    <name type="scientific">Chenopodium quinoa</name>
    <name type="common">Quinoa</name>
    <dbReference type="NCBI Taxonomy" id="63459"/>
    <lineage>
        <taxon>Eukaryota</taxon>
        <taxon>Viridiplantae</taxon>
        <taxon>Streptophyta</taxon>
        <taxon>Embryophyta</taxon>
        <taxon>Tracheophyta</taxon>
        <taxon>Spermatophyta</taxon>
        <taxon>Magnoliopsida</taxon>
        <taxon>eudicotyledons</taxon>
        <taxon>Gunneridae</taxon>
        <taxon>Pentapetalae</taxon>
        <taxon>Caryophyllales</taxon>
        <taxon>Chenopodiaceae</taxon>
        <taxon>Chenopodioideae</taxon>
        <taxon>Atripliceae</taxon>
        <taxon>Chenopodium</taxon>
    </lineage>
</organism>
<reference evidence="1" key="1">
    <citation type="journal article" date="2017" name="Nature">
        <title>The genome of Chenopodium quinoa.</title>
        <authorList>
            <person name="Jarvis D.E."/>
            <person name="Ho Y.S."/>
            <person name="Lightfoot D.J."/>
            <person name="Schmoeckel S.M."/>
            <person name="Li B."/>
            <person name="Borm T.J.A."/>
            <person name="Ohyanagi H."/>
            <person name="Mineta K."/>
            <person name="Michell C.T."/>
            <person name="Saber N."/>
            <person name="Kharbatia N.M."/>
            <person name="Rupper R.R."/>
            <person name="Sharp A.R."/>
            <person name="Dally N."/>
            <person name="Boughton B.A."/>
            <person name="Woo Y.H."/>
            <person name="Gao G."/>
            <person name="Schijlen E.G.W.M."/>
            <person name="Guo X."/>
            <person name="Momin A.A."/>
            <person name="Negrao S."/>
            <person name="Al-Babili S."/>
            <person name="Gehring C."/>
            <person name="Roessner U."/>
            <person name="Jung C."/>
            <person name="Murphy K."/>
            <person name="Arold S.T."/>
            <person name="Gojobori T."/>
            <person name="van der Linden C.G."/>
            <person name="van Loo E.N."/>
            <person name="Jellen E.N."/>
            <person name="Maughan P.J."/>
            <person name="Tester M."/>
        </authorList>
    </citation>
    <scope>NUCLEOTIDE SEQUENCE [LARGE SCALE GENOMIC DNA]</scope>
    <source>
        <strain evidence="1">cv. PI 614886</strain>
    </source>
</reference>
<evidence type="ECO:0000313" key="2">
    <source>
        <dbReference type="Proteomes" id="UP000596660"/>
    </source>
</evidence>
<dbReference type="Proteomes" id="UP000596660">
    <property type="component" value="Unplaced"/>
</dbReference>
<dbReference type="SUPFAM" id="SSF51197">
    <property type="entry name" value="Clavaminate synthase-like"/>
    <property type="match status" value="1"/>
</dbReference>
<protein>
    <recommendedName>
        <fullName evidence="3">Isopenicillin N synthase-like Fe(2+) 2OG dioxygenase domain-containing protein</fullName>
    </recommendedName>
</protein>
<sequence>MGLFSGMIKQSDNQSQVMANGVFKGDMHRVITSSLSERISVAAFCHPDKDQEIGPVSKLISVHKPQLYKKFNIYEFQRTFFKSHALGHRPLDPFKLSMLMISSLTTTTT</sequence>
<dbReference type="Gene3D" id="2.60.120.330">
    <property type="entry name" value="B-lactam Antibiotic, Isopenicillin N Synthase, Chain"/>
    <property type="match status" value="1"/>
</dbReference>
<proteinExistence type="predicted"/>
<accession>A0A803LH23</accession>
<evidence type="ECO:0008006" key="3">
    <source>
        <dbReference type="Google" id="ProtNLM"/>
    </source>
</evidence>
<reference evidence="1" key="2">
    <citation type="submission" date="2021-03" db="UniProtKB">
        <authorList>
            <consortium name="EnsemblPlants"/>
        </authorList>
    </citation>
    <scope>IDENTIFICATION</scope>
</reference>
<dbReference type="OMA" id="YTFFFVQ"/>
<dbReference type="InterPro" id="IPR027443">
    <property type="entry name" value="IPNS-like_sf"/>
</dbReference>
<name>A0A803LH23_CHEQI</name>
<keyword evidence="2" id="KW-1185">Reference proteome</keyword>